<feature type="region of interest" description="Disordered" evidence="2">
    <location>
        <begin position="107"/>
        <end position="167"/>
    </location>
</feature>
<dbReference type="Proteomes" id="UP001148786">
    <property type="component" value="Unassembled WGS sequence"/>
</dbReference>
<dbReference type="InterPro" id="IPR005825">
    <property type="entry name" value="Ribosomal_uL24_CS"/>
</dbReference>
<feature type="domain" description="RRM Nup35-type" evidence="3">
    <location>
        <begin position="166"/>
        <end position="247"/>
    </location>
</feature>
<dbReference type="Pfam" id="PF05172">
    <property type="entry name" value="RRM_Nup35"/>
    <property type="match status" value="1"/>
</dbReference>
<organism evidence="4 5">
    <name type="scientific">Agrocybe chaxingu</name>
    <dbReference type="NCBI Taxonomy" id="84603"/>
    <lineage>
        <taxon>Eukaryota</taxon>
        <taxon>Fungi</taxon>
        <taxon>Dikarya</taxon>
        <taxon>Basidiomycota</taxon>
        <taxon>Agaricomycotina</taxon>
        <taxon>Agaricomycetes</taxon>
        <taxon>Agaricomycetidae</taxon>
        <taxon>Agaricales</taxon>
        <taxon>Agaricineae</taxon>
        <taxon>Strophariaceae</taxon>
        <taxon>Agrocybe</taxon>
    </lineage>
</organism>
<accession>A0A9W8N1B0</accession>
<dbReference type="PROSITE" id="PS51472">
    <property type="entry name" value="RRM_NUP35"/>
    <property type="match status" value="1"/>
</dbReference>
<dbReference type="GO" id="GO:0005643">
    <property type="term" value="C:nuclear pore"/>
    <property type="evidence" value="ECO:0007669"/>
    <property type="project" value="UniProtKB-UniRule"/>
</dbReference>
<dbReference type="InterPro" id="IPR012677">
    <property type="entry name" value="Nucleotide-bd_a/b_plait_sf"/>
</dbReference>
<dbReference type="SMART" id="SM00739">
    <property type="entry name" value="KOW"/>
    <property type="match status" value="2"/>
</dbReference>
<reference evidence="4" key="1">
    <citation type="submission" date="2022-07" db="EMBL/GenBank/DDBJ databases">
        <title>Genome Sequence of Agrocybe chaxingu.</title>
        <authorList>
            <person name="Buettner E."/>
        </authorList>
    </citation>
    <scope>NUCLEOTIDE SEQUENCE</scope>
    <source>
        <strain evidence="4">MP-N11</strain>
    </source>
</reference>
<dbReference type="OrthoDB" id="3365060at2759"/>
<feature type="region of interest" description="Disordered" evidence="2">
    <location>
        <begin position="1"/>
        <end position="47"/>
    </location>
</feature>
<dbReference type="GO" id="GO:0005840">
    <property type="term" value="C:ribosome"/>
    <property type="evidence" value="ECO:0007669"/>
    <property type="project" value="InterPro"/>
</dbReference>
<proteinExistence type="predicted"/>
<name>A0A9W8N1B0_9AGAR</name>
<evidence type="ECO:0000313" key="5">
    <source>
        <dbReference type="Proteomes" id="UP001148786"/>
    </source>
</evidence>
<protein>
    <recommendedName>
        <fullName evidence="3">RRM Nup35-type domain-containing protein</fullName>
    </recommendedName>
</protein>
<keyword evidence="5" id="KW-1185">Reference proteome</keyword>
<keyword evidence="1" id="KW-0906">Nuclear pore complex</keyword>
<sequence>MMHNSPFTVAGLSSSTSSHHSPNLSNLNSWGSSSTSGPLASSFSDSLSQSRSHYQSGYLMSASQNNNAPQGNQRVDEVPVVQTKAKMNQILSRGSTTEFGMDSMFQSSRQRQTLADEDAPPMSSINDIPNEINLEPSPNRFQTRKATTESPLFSSRRNAPTPPSGPSQPAYILVFGYPPDKYSITAEYFKSLGASTEPDQNLDLVSCFRIGYYDAGDAMRAVRKNGEVLGGSFMVGTKWADPVQAETLLGQPILRSTFTSPSLAQQASGDSSSGNNAMAVDEPFASSHATAKMQAHLGTGVTKDGHQDGEFTFRGQRFNKDGFLLTDLDSLDTLPWSWHTLPGLNELGFFQTSGMIPRDELDEALTRIQVRVVHIGDRVKVVAGEFKGLGAHVVAVDGMEAEVYIPSQDLVHSLTLSQVRRHFCVGDEVEVMQGPHIGTVGWIVDAGDTESLEHMVKVVSVNDSKEVEVAAMQIRIYDRPFRTTLRIRRRRHDTTTDDLYRAYVGKTVMVVGNEKNIQATANIYKGYKGIIKNTNGSGEAFVELEACNNKQVKLKINDLVLWRDENRSARQAKRLEDFANPPRKVATETCLAVNVDTSPLVKTPLPEAGTSLQTPTWDPAAAEPRLNRPAHWLERSSLANRRLKLTEEGDNGRILEFVMTLLDLVVVRDGMQRRQLPFERVLAVHPTAVEDLVVPISGDLSGTIYKVKVYGEEWCEVREPGRRLRKNESNLRFETRNLVQTFPALNR</sequence>
<dbReference type="GO" id="GO:0051028">
    <property type="term" value="P:mRNA transport"/>
    <property type="evidence" value="ECO:0007669"/>
    <property type="project" value="UniProtKB-UniRule"/>
</dbReference>
<feature type="compositionally biased region" description="Low complexity" evidence="2">
    <location>
        <begin position="12"/>
        <end position="47"/>
    </location>
</feature>
<evidence type="ECO:0000259" key="3">
    <source>
        <dbReference type="PROSITE" id="PS51472"/>
    </source>
</evidence>
<dbReference type="PROSITE" id="PS01108">
    <property type="entry name" value="RIBOSOMAL_L24"/>
    <property type="match status" value="1"/>
</dbReference>
<evidence type="ECO:0000256" key="1">
    <source>
        <dbReference type="PROSITE-ProRule" id="PRU00804"/>
    </source>
</evidence>
<keyword evidence="1" id="KW-0509">mRNA transport</keyword>
<comment type="caution">
    <text evidence="4">The sequence shown here is derived from an EMBL/GenBank/DDBJ whole genome shotgun (WGS) entry which is preliminary data.</text>
</comment>
<keyword evidence="1" id="KW-0653">Protein transport</keyword>
<dbReference type="GO" id="GO:0003735">
    <property type="term" value="F:structural constituent of ribosome"/>
    <property type="evidence" value="ECO:0007669"/>
    <property type="project" value="InterPro"/>
</dbReference>
<dbReference type="GO" id="GO:0006412">
    <property type="term" value="P:translation"/>
    <property type="evidence" value="ECO:0007669"/>
    <property type="project" value="InterPro"/>
</dbReference>
<dbReference type="InterPro" id="IPR008991">
    <property type="entry name" value="Translation_prot_SH3-like_sf"/>
</dbReference>
<dbReference type="AlphaFoldDB" id="A0A9W8N1B0"/>
<feature type="compositionally biased region" description="Polar residues" evidence="2">
    <location>
        <begin position="260"/>
        <end position="276"/>
    </location>
</feature>
<keyword evidence="1" id="KW-0813">Transport</keyword>
<dbReference type="Gene3D" id="2.30.30.30">
    <property type="match status" value="1"/>
</dbReference>
<feature type="compositionally biased region" description="Polar residues" evidence="2">
    <location>
        <begin position="139"/>
        <end position="158"/>
    </location>
</feature>
<dbReference type="InterPro" id="IPR014722">
    <property type="entry name" value="Rib_uL2_dom2"/>
</dbReference>
<feature type="region of interest" description="Disordered" evidence="2">
    <location>
        <begin position="260"/>
        <end position="279"/>
    </location>
</feature>
<keyword evidence="1" id="KW-0811">Translocation</keyword>
<keyword evidence="1" id="KW-0539">Nucleus</keyword>
<evidence type="ECO:0000256" key="2">
    <source>
        <dbReference type="SAM" id="MobiDB-lite"/>
    </source>
</evidence>
<dbReference type="EMBL" id="JANKHO010000034">
    <property type="protein sequence ID" value="KAJ3517013.1"/>
    <property type="molecule type" value="Genomic_DNA"/>
</dbReference>
<dbReference type="Gene3D" id="3.30.70.330">
    <property type="match status" value="1"/>
</dbReference>
<dbReference type="SUPFAM" id="SSF50104">
    <property type="entry name" value="Translation proteins SH3-like domain"/>
    <property type="match status" value="1"/>
</dbReference>
<gene>
    <name evidence="4" type="ORF">NLJ89_g783</name>
</gene>
<evidence type="ECO:0000313" key="4">
    <source>
        <dbReference type="EMBL" id="KAJ3517013.1"/>
    </source>
</evidence>
<dbReference type="InterPro" id="IPR005824">
    <property type="entry name" value="KOW"/>
</dbReference>
<dbReference type="InterPro" id="IPR007846">
    <property type="entry name" value="RRM_NUP35_dom"/>
</dbReference>